<dbReference type="AlphaFoldDB" id="A0A511AWK8"/>
<keyword evidence="2" id="KW-1185">Reference proteome</keyword>
<evidence type="ECO:0000313" key="1">
    <source>
        <dbReference type="EMBL" id="GEK92590.1"/>
    </source>
</evidence>
<organism evidence="1 2">
    <name type="scientific">Gluconobacter wancherniae NBRC 103581</name>
    <dbReference type="NCBI Taxonomy" id="656744"/>
    <lineage>
        <taxon>Bacteria</taxon>
        <taxon>Pseudomonadati</taxon>
        <taxon>Pseudomonadota</taxon>
        <taxon>Alphaproteobacteria</taxon>
        <taxon>Acetobacterales</taxon>
        <taxon>Acetobacteraceae</taxon>
        <taxon>Gluconobacter</taxon>
    </lineage>
</organism>
<accession>A0A511AWK8</accession>
<gene>
    <name evidence="1" type="ORF">GWA01_03600</name>
</gene>
<reference evidence="1 2" key="1">
    <citation type="submission" date="2019-07" db="EMBL/GenBank/DDBJ databases">
        <title>Whole genome shotgun sequence of Gluconobacter wancherniae NBRC 103581.</title>
        <authorList>
            <person name="Hosoyama A."/>
            <person name="Uohara A."/>
            <person name="Ohji S."/>
            <person name="Ichikawa N."/>
        </authorList>
    </citation>
    <scope>NUCLEOTIDE SEQUENCE [LARGE SCALE GENOMIC DNA]</scope>
    <source>
        <strain evidence="1 2">NBRC 103581</strain>
    </source>
</reference>
<evidence type="ECO:0000313" key="2">
    <source>
        <dbReference type="Proteomes" id="UP000321230"/>
    </source>
</evidence>
<sequence>MKPVEWMAFTIVALCETTKIFETIEALLDTVAVFVKSPVVRDDYLAVPL</sequence>
<dbReference type="Proteomes" id="UP000321230">
    <property type="component" value="Unassembled WGS sequence"/>
</dbReference>
<dbReference type="EMBL" id="BJUZ01000001">
    <property type="protein sequence ID" value="GEK92590.1"/>
    <property type="molecule type" value="Genomic_DNA"/>
</dbReference>
<protein>
    <submittedName>
        <fullName evidence="1">Uncharacterized protein</fullName>
    </submittedName>
</protein>
<proteinExistence type="predicted"/>
<comment type="caution">
    <text evidence="1">The sequence shown here is derived from an EMBL/GenBank/DDBJ whole genome shotgun (WGS) entry which is preliminary data.</text>
</comment>
<name>A0A511AWK8_9PROT</name>